<dbReference type="VEuPathDB" id="AmoebaDB:KM1_058170"/>
<sequence length="106" mass="12720">MKSFKSKGHNKIEFPPLQSSNSFDNQLDSIDSFIQSDKINKKEKILYEIELLVYSYEWYSLLTSGELKRIDSVDMRKLRKNFVSNLQDAQLRRYLPLYEKKYDQNE</sequence>
<dbReference type="VEuPathDB" id="AmoebaDB:EHI8A_058240"/>
<dbReference type="VEuPathDB" id="AmoebaDB:EHI7A_026470"/>
<dbReference type="OMA" id="HSYEWYS"/>
<comment type="caution">
    <text evidence="2">The sequence shown here is derived from an EMBL/GenBank/DDBJ whole genome shotgun (WGS) entry which is preliminary data.</text>
</comment>
<reference evidence="2 3" key="1">
    <citation type="submission" date="2016-05" db="EMBL/GenBank/DDBJ databases">
        <title>First whole genome sequencing of Entamoeba histolytica HM1:IMSS-clone-6.</title>
        <authorList>
            <person name="Mukherjee Avik.K."/>
            <person name="Izumyama S."/>
            <person name="Nakada-Tsukui K."/>
            <person name="Nozaki T."/>
        </authorList>
    </citation>
    <scope>NUCLEOTIDE SEQUENCE [LARGE SCALE GENOMIC DNA]</scope>
    <source>
        <strain evidence="2 3">HM1:IMSS clone 6</strain>
    </source>
</reference>
<evidence type="ECO:0000313" key="2">
    <source>
        <dbReference type="EMBL" id="GAT97939.1"/>
    </source>
</evidence>
<protein>
    <submittedName>
        <fullName evidence="2">Uncharacterized protein</fullName>
    </submittedName>
</protein>
<name>A0A5K1VTF5_ENTHI</name>
<evidence type="ECO:0000256" key="1">
    <source>
        <dbReference type="SAM" id="MobiDB-lite"/>
    </source>
</evidence>
<dbReference type="EMBL" id="BDEQ01000001">
    <property type="protein sequence ID" value="GAT97939.1"/>
    <property type="molecule type" value="Genomic_DNA"/>
</dbReference>
<organism evidence="2 3">
    <name type="scientific">Entamoeba histolytica</name>
    <dbReference type="NCBI Taxonomy" id="5759"/>
    <lineage>
        <taxon>Eukaryota</taxon>
        <taxon>Amoebozoa</taxon>
        <taxon>Evosea</taxon>
        <taxon>Archamoebae</taxon>
        <taxon>Mastigamoebida</taxon>
        <taxon>Entamoebidae</taxon>
        <taxon>Entamoeba</taxon>
    </lineage>
</organism>
<feature type="region of interest" description="Disordered" evidence="1">
    <location>
        <begin position="1"/>
        <end position="23"/>
    </location>
</feature>
<dbReference type="AlphaFoldDB" id="A0A5K1VTF5"/>
<accession>A0A5K1VTF5</accession>
<dbReference type="VEuPathDB" id="AmoebaDB:EHI5A_047980"/>
<proteinExistence type="predicted"/>
<evidence type="ECO:0000313" key="3">
    <source>
        <dbReference type="Proteomes" id="UP000078387"/>
    </source>
</evidence>
<dbReference type="Proteomes" id="UP000078387">
    <property type="component" value="Unassembled WGS sequence"/>
</dbReference>
<dbReference type="VEuPathDB" id="AmoebaDB:EHI_197800"/>
<gene>
    <name evidence="2" type="ORF">CL6EHI_197800</name>
</gene>